<gene>
    <name evidence="1" type="ORF">CLIB1444_02S10572</name>
</gene>
<evidence type="ECO:0000313" key="1">
    <source>
        <dbReference type="EMBL" id="CAH6719526.1"/>
    </source>
</evidence>
<organism evidence="1 2">
    <name type="scientific">[Candida] jaroonii</name>
    <dbReference type="NCBI Taxonomy" id="467808"/>
    <lineage>
        <taxon>Eukaryota</taxon>
        <taxon>Fungi</taxon>
        <taxon>Dikarya</taxon>
        <taxon>Ascomycota</taxon>
        <taxon>Saccharomycotina</taxon>
        <taxon>Pichiomycetes</taxon>
        <taxon>Debaryomycetaceae</taxon>
        <taxon>Yamadazyma</taxon>
    </lineage>
</organism>
<proteinExistence type="predicted"/>
<name>A0ACA9Y3I7_9ASCO</name>
<dbReference type="EMBL" id="CALSDN010000002">
    <property type="protein sequence ID" value="CAH6719526.1"/>
    <property type="molecule type" value="Genomic_DNA"/>
</dbReference>
<dbReference type="Proteomes" id="UP001152531">
    <property type="component" value="Unassembled WGS sequence"/>
</dbReference>
<evidence type="ECO:0000313" key="2">
    <source>
        <dbReference type="Proteomes" id="UP001152531"/>
    </source>
</evidence>
<keyword evidence="2" id="KW-1185">Reference proteome</keyword>
<reference evidence="1" key="1">
    <citation type="submission" date="2022-06" db="EMBL/GenBank/DDBJ databases">
        <authorList>
            <person name="Legras J.-L."/>
            <person name="Devillers H."/>
            <person name="Grondin C."/>
        </authorList>
    </citation>
    <scope>NUCLEOTIDE SEQUENCE</scope>
    <source>
        <strain evidence="1">CLIB 1444</strain>
    </source>
</reference>
<comment type="caution">
    <text evidence="1">The sequence shown here is derived from an EMBL/GenBank/DDBJ whole genome shotgun (WGS) entry which is preliminary data.</text>
</comment>
<protein>
    <submittedName>
        <fullName evidence="1">Uncharacterized protein</fullName>
    </submittedName>
</protein>
<accession>A0ACA9Y3I7</accession>
<sequence>MGNCDVKIEIDKTATDGVFTNHDLISGTVTLTVTNTISLNYIQVKLEGISKTELTIPRDVSKREKRDKVLQDIHKVLYDTLIVFPPENIRKVSNAKEFTLTPGNYTYPFQFKIPLNNSCTKLSGITNKVSFNKKNINVSINNGNFNRNMLKNMASQYINNKSSEKPPNNGGIPYHITNQLPPSLSGLGDFASVKYFVKVTCKRSSFLKVNLRSFDTFIFLPIDLDSSNKPLFNSGDFVEYKEIFVRKDVIFKNRIPEIVGMKVEKETKNLPPIPYNYQKKGFFAKFFDTSPSSTPSPSRKSSSASLPVPVPVSEVPFSFEVRFRYPSFLIPTKPPTFKLYLVSSLNPSIYSLAEYGKPEDSNGLGIVYLQRLIIELTATTIISVLENDGISSEIHKSRHDEVISLANNTYQNLKFDLINCKRTKSSSSTSNTKVKSNIYELEIPKKYFTNCVLPDHVSPSFKTCNIQRKYKLSIIGGFSSEKIQDFNNQTEINKKVRFVDLQVNDINILSGLGMTSALNSNLQPPPPLPIRKSSNSNASQLTPPSIPTSNSDSNHSSNDSLPLPTYEDVIKESSFQNDSDHIRARRRYQQHQQYYENLE</sequence>